<dbReference type="InterPro" id="IPR008927">
    <property type="entry name" value="6-PGluconate_DH-like_C_sf"/>
</dbReference>
<name>A0A3B0R7K9_9ZZZZ</name>
<dbReference type="SMART" id="SM00984">
    <property type="entry name" value="UDPG_MGDP_dh_C"/>
    <property type="match status" value="1"/>
</dbReference>
<dbReference type="EC" id="1.1.1.136" evidence="5"/>
<gene>
    <name evidence="5" type="ORF">MNBD_ALPHA02-1695</name>
</gene>
<dbReference type="Pfam" id="PF03720">
    <property type="entry name" value="UDPG_MGDP_dh_C"/>
    <property type="match status" value="1"/>
</dbReference>
<dbReference type="InterPro" id="IPR014026">
    <property type="entry name" value="UDP-Glc/GDP-Man_DH_dimer"/>
</dbReference>
<comment type="similarity">
    <text evidence="1">Belongs to the UDP-glucose/GDP-mannose dehydrogenase family.</text>
</comment>
<dbReference type="PANTHER" id="PTHR43491:SF2">
    <property type="entry name" value="UDP-N-ACETYL-D-MANNOSAMINE DEHYDROGENASE"/>
    <property type="match status" value="1"/>
</dbReference>
<dbReference type="InterPro" id="IPR017476">
    <property type="entry name" value="UDP-Glc/GDP-Man"/>
</dbReference>
<feature type="domain" description="UDP-glucose/GDP-mannose dehydrogenase C-terminal" evidence="4">
    <location>
        <begin position="314"/>
        <end position="417"/>
    </location>
</feature>
<dbReference type="InterPro" id="IPR036220">
    <property type="entry name" value="UDP-Glc/GDP-Man_DH_C_sf"/>
</dbReference>
<proteinExistence type="inferred from homology"/>
<reference evidence="5" key="1">
    <citation type="submission" date="2018-06" db="EMBL/GenBank/DDBJ databases">
        <authorList>
            <person name="Zhirakovskaya E."/>
        </authorList>
    </citation>
    <scope>NUCLEOTIDE SEQUENCE</scope>
</reference>
<organism evidence="5">
    <name type="scientific">hydrothermal vent metagenome</name>
    <dbReference type="NCBI Taxonomy" id="652676"/>
    <lineage>
        <taxon>unclassified sequences</taxon>
        <taxon>metagenomes</taxon>
        <taxon>ecological metagenomes</taxon>
    </lineage>
</organism>
<dbReference type="PIRSF" id="PIRSF500136">
    <property type="entry name" value="UDP_ManNAc_DH"/>
    <property type="match status" value="1"/>
</dbReference>
<keyword evidence="2 5" id="KW-0560">Oxidoreductase</keyword>
<evidence type="ECO:0000256" key="2">
    <source>
        <dbReference type="ARBA" id="ARBA00023002"/>
    </source>
</evidence>
<dbReference type="GO" id="GO:0000271">
    <property type="term" value="P:polysaccharide biosynthetic process"/>
    <property type="evidence" value="ECO:0007669"/>
    <property type="project" value="InterPro"/>
</dbReference>
<protein>
    <submittedName>
        <fullName evidence="5">UDP-N-acetyl-D-glucosamine 6-dehydrogenase</fullName>
        <ecNumber evidence="5">1.1.1.136</ecNumber>
    </submittedName>
</protein>
<sequence length="429" mass="46627">MTEIAFTLESRIVVVGLGYVGLPLAVAMAKKFDVIGFDISENRIRELKDGFDRTDEVDRQKLEASSITLTTQASDIKDAAVYIVTVPTPVNDDNSPDLRPVESACELLGPLLTKGAIVVFESTVYPGVTEELCGPVLEEKSGLKCGQDFFLGYSPERINPGDREHTVDKITKVIAGQTPAVTDVLADLYGAVTSGGTFAAASIRAAEAAKVIENSQRDINIAFINEITMIFQKLGISVYDVLEAAGTKWNFLNFTPGLVGGHCIGVDPYYLAERARQINHDPRIILSGRAINDGMADFVAERVCAQLSGAGKILVLGLTFKENCPDLRNTKVTDLIKGLQRRGFTVDVHDAAADPLEAKKFFNIDLVPSLDDLEDHSYAAVMGVVSHTEYGTITGADLERLLETGGLIADVKAMWRGLDKPKHLRKWQL</sequence>
<keyword evidence="3" id="KW-0520">NAD</keyword>
<dbReference type="GO" id="GO:0051287">
    <property type="term" value="F:NAD binding"/>
    <property type="evidence" value="ECO:0007669"/>
    <property type="project" value="InterPro"/>
</dbReference>
<dbReference type="Pfam" id="PF03721">
    <property type="entry name" value="UDPG_MGDP_dh_N"/>
    <property type="match status" value="1"/>
</dbReference>
<dbReference type="SUPFAM" id="SSF48179">
    <property type="entry name" value="6-phosphogluconate dehydrogenase C-terminal domain-like"/>
    <property type="match status" value="1"/>
</dbReference>
<evidence type="ECO:0000256" key="3">
    <source>
        <dbReference type="ARBA" id="ARBA00023027"/>
    </source>
</evidence>
<dbReference type="InterPro" id="IPR001732">
    <property type="entry name" value="UDP-Glc/GDP-Man_DH_N"/>
</dbReference>
<dbReference type="SUPFAM" id="SSF51735">
    <property type="entry name" value="NAD(P)-binding Rossmann-fold domains"/>
    <property type="match status" value="1"/>
</dbReference>
<accession>A0A3B0R7K9</accession>
<dbReference type="AlphaFoldDB" id="A0A3B0R7K9"/>
<evidence type="ECO:0000259" key="4">
    <source>
        <dbReference type="SMART" id="SM00984"/>
    </source>
</evidence>
<dbReference type="InterPro" id="IPR028359">
    <property type="entry name" value="UDP_ManNAc/GlcNAc_DH"/>
</dbReference>
<dbReference type="Pfam" id="PF00984">
    <property type="entry name" value="UDPG_MGDP_dh"/>
    <property type="match status" value="1"/>
</dbReference>
<dbReference type="GO" id="GO:0047004">
    <property type="term" value="F:UDP-N-acetylglucosamine 6-dehydrogenase activity"/>
    <property type="evidence" value="ECO:0007669"/>
    <property type="project" value="UniProtKB-EC"/>
</dbReference>
<dbReference type="InterPro" id="IPR036291">
    <property type="entry name" value="NAD(P)-bd_dom_sf"/>
</dbReference>
<evidence type="ECO:0000256" key="1">
    <source>
        <dbReference type="ARBA" id="ARBA00006601"/>
    </source>
</evidence>
<dbReference type="PANTHER" id="PTHR43491">
    <property type="entry name" value="UDP-N-ACETYL-D-MANNOSAMINE DEHYDROGENASE"/>
    <property type="match status" value="1"/>
</dbReference>
<evidence type="ECO:0000313" key="5">
    <source>
        <dbReference type="EMBL" id="VAV88179.1"/>
    </source>
</evidence>
<dbReference type="SUPFAM" id="SSF52413">
    <property type="entry name" value="UDP-glucose/GDP-mannose dehydrogenase C-terminal domain"/>
    <property type="match status" value="1"/>
</dbReference>
<dbReference type="EMBL" id="UOED01000031">
    <property type="protein sequence ID" value="VAV88179.1"/>
    <property type="molecule type" value="Genomic_DNA"/>
</dbReference>
<dbReference type="NCBIfam" id="TIGR03026">
    <property type="entry name" value="NDP-sugDHase"/>
    <property type="match status" value="1"/>
</dbReference>
<dbReference type="InterPro" id="IPR014027">
    <property type="entry name" value="UDP-Glc/GDP-Man_DH_C"/>
</dbReference>
<dbReference type="GO" id="GO:0016628">
    <property type="term" value="F:oxidoreductase activity, acting on the CH-CH group of donors, NAD or NADP as acceptor"/>
    <property type="evidence" value="ECO:0007669"/>
    <property type="project" value="InterPro"/>
</dbReference>
<dbReference type="Gene3D" id="3.40.50.720">
    <property type="entry name" value="NAD(P)-binding Rossmann-like Domain"/>
    <property type="match status" value="2"/>
</dbReference>
<dbReference type="PIRSF" id="PIRSF000124">
    <property type="entry name" value="UDPglc_GDPman_dh"/>
    <property type="match status" value="1"/>
</dbReference>